<evidence type="ECO:0000256" key="1">
    <source>
        <dbReference type="ARBA" id="ARBA00004141"/>
    </source>
</evidence>
<evidence type="ECO:0000256" key="4">
    <source>
        <dbReference type="ARBA" id="ARBA00023136"/>
    </source>
</evidence>
<dbReference type="InterPro" id="IPR036259">
    <property type="entry name" value="MFS_trans_sf"/>
</dbReference>
<dbReference type="Proteomes" id="UP000515135">
    <property type="component" value="Unplaced"/>
</dbReference>
<accession>A0A6P4ZQE0</accession>
<proteinExistence type="predicted"/>
<dbReference type="Pfam" id="PF00083">
    <property type="entry name" value="Sugar_tr"/>
    <property type="match status" value="1"/>
</dbReference>
<feature type="transmembrane region" description="Helical" evidence="5">
    <location>
        <begin position="335"/>
        <end position="356"/>
    </location>
</feature>
<evidence type="ECO:0000256" key="3">
    <source>
        <dbReference type="ARBA" id="ARBA00022989"/>
    </source>
</evidence>
<gene>
    <name evidence="8" type="primary">LOC109484538</name>
</gene>
<dbReference type="GO" id="GO:0016020">
    <property type="term" value="C:membrane"/>
    <property type="evidence" value="ECO:0007669"/>
    <property type="project" value="UniProtKB-SubCell"/>
</dbReference>
<organism evidence="7 8">
    <name type="scientific">Branchiostoma belcheri</name>
    <name type="common">Amphioxus</name>
    <dbReference type="NCBI Taxonomy" id="7741"/>
    <lineage>
        <taxon>Eukaryota</taxon>
        <taxon>Metazoa</taxon>
        <taxon>Chordata</taxon>
        <taxon>Cephalochordata</taxon>
        <taxon>Leptocardii</taxon>
        <taxon>Amphioxiformes</taxon>
        <taxon>Branchiostomatidae</taxon>
        <taxon>Branchiostoma</taxon>
    </lineage>
</organism>
<sequence>MEYEDVLRQYLGEFGRYQKLAAVLIILVGPSVGATMLAQAFLAATPGHHCRLYQNNSSGMYGHPSGRLNVSIPMENVDGTSRFSSCLMYNRSGGTATGDNLTVISCIYGWEYDQSIYHSTVVTEYDLVCGRHWLKELGQSIFMVGVSAGGLISGTASDRFGRRPTVLACILLQLSSGLAAAFTKDVIAFIVLRLLAGGAANGLIYVGITLVIEVIGSSKRNAVGMTISLSWSVGSVVLGGLAYFLRDWWSLQLALALLSAPAVLSYWWLLPESPRWLLSNNRTEEARINIQEAAKVNKVTIPDDVYDKLTKPKDKEPGEKSKKYSLIDLFRGPRLRMSTITMSSVWFATVAVYYALAIGSADLAGDPYLNFVLGGLLEIGLSLLGLVAMEKWGRRPVIGGYLFLSGAACLAVAATPTELQEVIRYLSLLGRCAIGVVFTTLAVYTPEVFPTVVR</sequence>
<feature type="transmembrane region" description="Helical" evidence="5">
    <location>
        <begin position="223"/>
        <end position="245"/>
    </location>
</feature>
<dbReference type="AlphaFoldDB" id="A0A6P4ZQE0"/>
<evidence type="ECO:0000259" key="6">
    <source>
        <dbReference type="PROSITE" id="PS50850"/>
    </source>
</evidence>
<evidence type="ECO:0000256" key="2">
    <source>
        <dbReference type="ARBA" id="ARBA00022692"/>
    </source>
</evidence>
<keyword evidence="4 5" id="KW-0472">Membrane</keyword>
<dbReference type="OrthoDB" id="2261376at2759"/>
<feature type="transmembrane region" description="Helical" evidence="5">
    <location>
        <begin position="396"/>
        <end position="416"/>
    </location>
</feature>
<dbReference type="GO" id="GO:0022857">
    <property type="term" value="F:transmembrane transporter activity"/>
    <property type="evidence" value="ECO:0007669"/>
    <property type="project" value="InterPro"/>
</dbReference>
<feature type="transmembrane region" description="Helical" evidence="5">
    <location>
        <begin position="251"/>
        <end position="270"/>
    </location>
</feature>
<evidence type="ECO:0000256" key="5">
    <source>
        <dbReference type="SAM" id="Phobius"/>
    </source>
</evidence>
<name>A0A6P4ZQE0_BRABE</name>
<comment type="subcellular location">
    <subcellularLocation>
        <location evidence="1">Membrane</location>
        <topology evidence="1">Multi-pass membrane protein</topology>
    </subcellularLocation>
</comment>
<dbReference type="PROSITE" id="PS50850">
    <property type="entry name" value="MFS"/>
    <property type="match status" value="1"/>
</dbReference>
<feature type="transmembrane region" description="Helical" evidence="5">
    <location>
        <begin position="368"/>
        <end position="389"/>
    </location>
</feature>
<evidence type="ECO:0000313" key="8">
    <source>
        <dbReference type="RefSeq" id="XP_019643415.1"/>
    </source>
</evidence>
<dbReference type="Gene3D" id="1.20.1250.20">
    <property type="entry name" value="MFS general substrate transporter like domains"/>
    <property type="match status" value="1"/>
</dbReference>
<feature type="transmembrane region" description="Helical" evidence="5">
    <location>
        <begin position="188"/>
        <end position="211"/>
    </location>
</feature>
<dbReference type="RefSeq" id="XP_019643415.1">
    <property type="nucleotide sequence ID" value="XM_019787856.1"/>
</dbReference>
<feature type="transmembrane region" description="Helical" evidence="5">
    <location>
        <begin position="422"/>
        <end position="444"/>
    </location>
</feature>
<keyword evidence="7" id="KW-1185">Reference proteome</keyword>
<feature type="transmembrane region" description="Helical" evidence="5">
    <location>
        <begin position="20"/>
        <end position="44"/>
    </location>
</feature>
<dbReference type="InterPro" id="IPR005828">
    <property type="entry name" value="MFS_sugar_transport-like"/>
</dbReference>
<evidence type="ECO:0000313" key="7">
    <source>
        <dbReference type="Proteomes" id="UP000515135"/>
    </source>
</evidence>
<dbReference type="SUPFAM" id="SSF103473">
    <property type="entry name" value="MFS general substrate transporter"/>
    <property type="match status" value="1"/>
</dbReference>
<dbReference type="GeneID" id="109484538"/>
<keyword evidence="2 5" id="KW-0812">Transmembrane</keyword>
<keyword evidence="3 5" id="KW-1133">Transmembrane helix</keyword>
<feature type="domain" description="Major facilitator superfamily (MFS) profile" evidence="6">
    <location>
        <begin position="86"/>
        <end position="454"/>
    </location>
</feature>
<dbReference type="PANTHER" id="PTHR24064">
    <property type="entry name" value="SOLUTE CARRIER FAMILY 22 MEMBER"/>
    <property type="match status" value="1"/>
</dbReference>
<dbReference type="InterPro" id="IPR020846">
    <property type="entry name" value="MFS_dom"/>
</dbReference>
<dbReference type="KEGG" id="bbel:109484538"/>
<protein>
    <submittedName>
        <fullName evidence="8">Organic cation transporter protein-like</fullName>
    </submittedName>
</protein>
<reference evidence="8" key="1">
    <citation type="submission" date="2025-08" db="UniProtKB">
        <authorList>
            <consortium name="RefSeq"/>
        </authorList>
    </citation>
    <scope>IDENTIFICATION</scope>
    <source>
        <tissue evidence="8">Gonad</tissue>
    </source>
</reference>
<dbReference type="InterPro" id="IPR005829">
    <property type="entry name" value="Sugar_transporter_CS"/>
</dbReference>
<dbReference type="PROSITE" id="PS00216">
    <property type="entry name" value="SUGAR_TRANSPORT_1"/>
    <property type="match status" value="2"/>
</dbReference>